<keyword evidence="3" id="KW-1185">Reference proteome</keyword>
<proteinExistence type="predicted"/>
<organism evidence="2 3">
    <name type="scientific">Chrysochromulina tobinii</name>
    <dbReference type="NCBI Taxonomy" id="1460289"/>
    <lineage>
        <taxon>Eukaryota</taxon>
        <taxon>Haptista</taxon>
        <taxon>Haptophyta</taxon>
        <taxon>Prymnesiophyceae</taxon>
        <taxon>Prymnesiales</taxon>
        <taxon>Chrysochromulinaceae</taxon>
        <taxon>Chrysochromulina</taxon>
    </lineage>
</organism>
<evidence type="ECO:0000256" key="1">
    <source>
        <dbReference type="SAM" id="MobiDB-lite"/>
    </source>
</evidence>
<dbReference type="EMBL" id="JWZX01002871">
    <property type="protein sequence ID" value="KOO26290.1"/>
    <property type="molecule type" value="Genomic_DNA"/>
</dbReference>
<feature type="region of interest" description="Disordered" evidence="1">
    <location>
        <begin position="1"/>
        <end position="20"/>
    </location>
</feature>
<evidence type="ECO:0000313" key="3">
    <source>
        <dbReference type="Proteomes" id="UP000037460"/>
    </source>
</evidence>
<accession>A0A0M0JIH5</accession>
<name>A0A0M0JIH5_9EUKA</name>
<dbReference type="AlphaFoldDB" id="A0A0M0JIH5"/>
<sequence>MPVTMKGSPKAAIVPGSGQDWNNTPLDRFNKFSMQPVSAWPVGDGTLGTFSSPVKSHQLFAHQLRDLGEFGVTNSTASDKLDLKHPTWKTPVVPEIPLVRVPKRMRLGIAGGELGPAFVQ</sequence>
<gene>
    <name evidence="2" type="ORF">Ctob_001387</name>
</gene>
<comment type="caution">
    <text evidence="2">The sequence shown here is derived from an EMBL/GenBank/DDBJ whole genome shotgun (WGS) entry which is preliminary data.</text>
</comment>
<reference evidence="3" key="1">
    <citation type="journal article" date="2015" name="PLoS Genet.">
        <title>Genome Sequence and Transcriptome Analyses of Chrysochromulina tobin: Metabolic Tools for Enhanced Algal Fitness in the Prominent Order Prymnesiales (Haptophyceae).</title>
        <authorList>
            <person name="Hovde B.T."/>
            <person name="Deodato C.R."/>
            <person name="Hunsperger H.M."/>
            <person name="Ryken S.A."/>
            <person name="Yost W."/>
            <person name="Jha R.K."/>
            <person name="Patterson J."/>
            <person name="Monnat R.J. Jr."/>
            <person name="Barlow S.B."/>
            <person name="Starkenburg S.R."/>
            <person name="Cattolico R.A."/>
        </authorList>
    </citation>
    <scope>NUCLEOTIDE SEQUENCE</scope>
    <source>
        <strain evidence="3">CCMP291</strain>
    </source>
</reference>
<evidence type="ECO:0000313" key="2">
    <source>
        <dbReference type="EMBL" id="KOO26290.1"/>
    </source>
</evidence>
<protein>
    <submittedName>
        <fullName evidence="2">Uncharacterized protein</fullName>
    </submittedName>
</protein>
<dbReference type="Proteomes" id="UP000037460">
    <property type="component" value="Unassembled WGS sequence"/>
</dbReference>